<evidence type="ECO:0000256" key="2">
    <source>
        <dbReference type="ARBA" id="ARBA00023015"/>
    </source>
</evidence>
<gene>
    <name evidence="7" type="ORF">HMPREF9460_03918</name>
</gene>
<dbReference type="PROSITE" id="PS50937">
    <property type="entry name" value="HTH_MERR_2"/>
    <property type="match status" value="1"/>
</dbReference>
<dbReference type="PANTHER" id="PTHR30204">
    <property type="entry name" value="REDOX-CYCLING DRUG-SENSING TRANSCRIPTIONAL ACTIVATOR SOXR"/>
    <property type="match status" value="1"/>
</dbReference>
<evidence type="ECO:0000313" key="7">
    <source>
        <dbReference type="EMBL" id="KGF52801.1"/>
    </source>
</evidence>
<sequence>MKQFYQIHELAKLFDLCPDTLRYYEEKGLLHPVRGENRYRMYGIQDVCTLNIIRALRELKIPTRAIRTYLERRSVGETLSLLDREEALLRRRMAELEAALEEARARRARLEQYRAAEDGRVFFRREAERPYVFLEEDIILEKEIDFLLKKLEHRHQDYLKIIGSQCMGAAVDEEWLSRGVYNHFSRVFFLTEPGLPHDDALPAGEYACLYYRGAYDHLEEHCGVLLAGIAAAGRRPAGPPLELYRVDAHDTNREEEYVTELQMRVE</sequence>
<keyword evidence="8" id="KW-1185">Reference proteome</keyword>
<accession>A0A096B1L3</accession>
<dbReference type="InterPro" id="IPR047057">
    <property type="entry name" value="MerR_fam"/>
</dbReference>
<evidence type="ECO:0000256" key="3">
    <source>
        <dbReference type="ARBA" id="ARBA00023125"/>
    </source>
</evidence>
<dbReference type="InterPro" id="IPR000551">
    <property type="entry name" value="MerR-type_HTH_dom"/>
</dbReference>
<evidence type="ECO:0000313" key="8">
    <source>
        <dbReference type="Proteomes" id="UP000029585"/>
    </source>
</evidence>
<dbReference type="GO" id="GO:0003700">
    <property type="term" value="F:DNA-binding transcription factor activity"/>
    <property type="evidence" value="ECO:0007669"/>
    <property type="project" value="InterPro"/>
</dbReference>
<evidence type="ECO:0000256" key="4">
    <source>
        <dbReference type="ARBA" id="ARBA00023163"/>
    </source>
</evidence>
<dbReference type="Proteomes" id="UP000029585">
    <property type="component" value="Unassembled WGS sequence"/>
</dbReference>
<keyword evidence="4" id="KW-0804">Transcription</keyword>
<dbReference type="Gene3D" id="1.10.1660.10">
    <property type="match status" value="1"/>
</dbReference>
<evidence type="ECO:0000256" key="1">
    <source>
        <dbReference type="ARBA" id="ARBA00022491"/>
    </source>
</evidence>
<keyword evidence="1" id="KW-0678">Repressor</keyword>
<dbReference type="InterPro" id="IPR029442">
    <property type="entry name" value="GyrI-like"/>
</dbReference>
<dbReference type="PANTHER" id="PTHR30204:SF69">
    <property type="entry name" value="MERR-FAMILY TRANSCRIPTIONAL REGULATOR"/>
    <property type="match status" value="1"/>
</dbReference>
<dbReference type="eggNOG" id="COG4978">
    <property type="taxonomic scope" value="Bacteria"/>
</dbReference>
<dbReference type="HOGENOM" id="CLU_065103_0_1_9"/>
<dbReference type="AlphaFoldDB" id="A0A096B1L3"/>
<comment type="caution">
    <text evidence="7">The sequence shown here is derived from an EMBL/GenBank/DDBJ whole genome shotgun (WGS) entry which is preliminary data.</text>
</comment>
<dbReference type="InterPro" id="IPR011256">
    <property type="entry name" value="Reg_factor_effector_dom_sf"/>
</dbReference>
<dbReference type="SUPFAM" id="SSF55136">
    <property type="entry name" value="Probable bacterial effector-binding domain"/>
    <property type="match status" value="1"/>
</dbReference>
<reference evidence="7 8" key="1">
    <citation type="submission" date="2011-08" db="EMBL/GenBank/DDBJ databases">
        <title>The Genome Sequence of Clostridium orbiscindens 1_3_50AFAA.</title>
        <authorList>
            <consortium name="The Broad Institute Genome Sequencing Platform"/>
            <person name="Earl A."/>
            <person name="Ward D."/>
            <person name="Feldgarden M."/>
            <person name="Gevers D."/>
            <person name="Daigneault M."/>
            <person name="Strauss J."/>
            <person name="Allen-Vercoe E."/>
            <person name="Young S.K."/>
            <person name="Zeng Q."/>
            <person name="Gargeya S."/>
            <person name="Fitzgerald M."/>
            <person name="Haas B."/>
            <person name="Abouelleil A."/>
            <person name="Alvarado L."/>
            <person name="Arachchi H.M."/>
            <person name="Berlin A."/>
            <person name="Brown A."/>
            <person name="Chapman S.B."/>
            <person name="Chen Z."/>
            <person name="Dunbar C."/>
            <person name="Freedman E."/>
            <person name="Gearin G."/>
            <person name="Gellesch M."/>
            <person name="Goldberg J."/>
            <person name="Griggs A."/>
            <person name="Gujja S."/>
            <person name="Heiman D."/>
            <person name="Howarth C."/>
            <person name="Larson L."/>
            <person name="Lui A."/>
            <person name="MacDonald P.J.P."/>
            <person name="Montmayeur A."/>
            <person name="Murphy C."/>
            <person name="Neiman D."/>
            <person name="Pearson M."/>
            <person name="Priest M."/>
            <person name="Roberts A."/>
            <person name="Saif S."/>
            <person name="Shea T."/>
            <person name="Shenoy N."/>
            <person name="Sisk P."/>
            <person name="Stolte C."/>
            <person name="Sykes S."/>
            <person name="Wortman J."/>
            <person name="Nusbaum C."/>
            <person name="Birren B."/>
        </authorList>
    </citation>
    <scope>NUCLEOTIDE SEQUENCE [LARGE SCALE GENOMIC DNA]</scope>
    <source>
        <strain evidence="7 8">1_3_50AFAA</strain>
    </source>
</reference>
<organism evidence="7 8">
    <name type="scientific">Flavonifractor plautii 1_3_50AFAA</name>
    <dbReference type="NCBI Taxonomy" id="742738"/>
    <lineage>
        <taxon>Bacteria</taxon>
        <taxon>Bacillati</taxon>
        <taxon>Bacillota</taxon>
        <taxon>Clostridia</taxon>
        <taxon>Eubacteriales</taxon>
        <taxon>Oscillospiraceae</taxon>
        <taxon>Flavonifractor</taxon>
    </lineage>
</organism>
<dbReference type="CDD" id="cd00592">
    <property type="entry name" value="HTH_MerR-like"/>
    <property type="match status" value="1"/>
</dbReference>
<dbReference type="EMBL" id="ADLO01000120">
    <property type="protein sequence ID" value="KGF52801.1"/>
    <property type="molecule type" value="Genomic_DNA"/>
</dbReference>
<dbReference type="SMART" id="SM00422">
    <property type="entry name" value="HTH_MERR"/>
    <property type="match status" value="1"/>
</dbReference>
<feature type="domain" description="HTH merR-type" evidence="6">
    <location>
        <begin position="1"/>
        <end position="72"/>
    </location>
</feature>
<dbReference type="GO" id="GO:0003677">
    <property type="term" value="F:DNA binding"/>
    <property type="evidence" value="ECO:0007669"/>
    <property type="project" value="UniProtKB-KW"/>
</dbReference>
<proteinExistence type="predicted"/>
<dbReference type="eggNOG" id="COG0789">
    <property type="taxonomic scope" value="Bacteria"/>
</dbReference>
<dbReference type="Gene3D" id="3.20.80.10">
    <property type="entry name" value="Regulatory factor, effector binding domain"/>
    <property type="match status" value="1"/>
</dbReference>
<protein>
    <recommendedName>
        <fullName evidence="6">HTH merR-type domain-containing protein</fullName>
    </recommendedName>
</protein>
<name>A0A096B1L3_FLAPL</name>
<feature type="coiled-coil region" evidence="5">
    <location>
        <begin position="79"/>
        <end position="116"/>
    </location>
</feature>
<keyword evidence="3" id="KW-0238">DNA-binding</keyword>
<dbReference type="RefSeq" id="WP_044943401.1">
    <property type="nucleotide sequence ID" value="NZ_KN174168.1"/>
</dbReference>
<dbReference type="Pfam" id="PF06445">
    <property type="entry name" value="GyrI-like"/>
    <property type="match status" value="1"/>
</dbReference>
<evidence type="ECO:0000259" key="6">
    <source>
        <dbReference type="PROSITE" id="PS50937"/>
    </source>
</evidence>
<dbReference type="InterPro" id="IPR009061">
    <property type="entry name" value="DNA-bd_dom_put_sf"/>
</dbReference>
<evidence type="ECO:0000256" key="5">
    <source>
        <dbReference type="SAM" id="Coils"/>
    </source>
</evidence>
<dbReference type="PATRIC" id="fig|742738.3.peg.4033"/>
<keyword evidence="2" id="KW-0805">Transcription regulation</keyword>
<dbReference type="SUPFAM" id="SSF46955">
    <property type="entry name" value="Putative DNA-binding domain"/>
    <property type="match status" value="1"/>
</dbReference>
<keyword evidence="5" id="KW-0175">Coiled coil</keyword>
<dbReference type="Pfam" id="PF13411">
    <property type="entry name" value="MerR_1"/>
    <property type="match status" value="1"/>
</dbReference>